<accession>A0A7J3UY73</accession>
<dbReference type="EMBL" id="DRVT01000014">
    <property type="protein sequence ID" value="HHI48742.1"/>
    <property type="molecule type" value="Genomic_DNA"/>
</dbReference>
<dbReference type="InterPro" id="IPR011991">
    <property type="entry name" value="ArsR-like_HTH"/>
</dbReference>
<dbReference type="PANTHER" id="PTHR38600:SF1">
    <property type="entry name" value="TRANSCRIPTIONAL REGULATORY PROTEIN"/>
    <property type="match status" value="1"/>
</dbReference>
<proteinExistence type="predicted"/>
<dbReference type="CDD" id="cd00090">
    <property type="entry name" value="HTH_ARSR"/>
    <property type="match status" value="1"/>
</dbReference>
<reference evidence="2" key="1">
    <citation type="journal article" date="2020" name="mSystems">
        <title>Genome- and Community-Level Interaction Insights into Carbon Utilization and Element Cycling Functions of Hydrothermarchaeota in Hydrothermal Sediment.</title>
        <authorList>
            <person name="Zhou Z."/>
            <person name="Liu Y."/>
            <person name="Xu W."/>
            <person name="Pan J."/>
            <person name="Luo Z.H."/>
            <person name="Li M."/>
        </authorList>
    </citation>
    <scope>NUCLEOTIDE SEQUENCE [LARGE SCALE GENOMIC DNA]</scope>
    <source>
        <strain evidence="2">SpSt-1038</strain>
    </source>
</reference>
<dbReference type="Pfam" id="PF01022">
    <property type="entry name" value="HTH_5"/>
    <property type="match status" value="1"/>
</dbReference>
<organism evidence="2">
    <name type="scientific">Candidatus Methanosuratincola petrocarbonis</name>
    <name type="common">ex Vanwonterghem et al. 2016</name>
    <dbReference type="NCBI Taxonomy" id="1867261"/>
    <lineage>
        <taxon>Archaea</taxon>
        <taxon>Thermoproteota</taxon>
        <taxon>Methanosuratincolia</taxon>
        <taxon>Candidatus Methanomethylicales</taxon>
        <taxon>Candidatus Methanomethylicaceae</taxon>
        <taxon>Candidatus Methanosuratincola (ex Vanwonterghem et al. 2016)</taxon>
    </lineage>
</organism>
<feature type="domain" description="HTH arsR-type" evidence="1">
    <location>
        <begin position="23"/>
        <end position="66"/>
    </location>
</feature>
<name>A0A7J3UY73_9CREN</name>
<comment type="caution">
    <text evidence="2">The sequence shown here is derived from an EMBL/GenBank/DDBJ whole genome shotgun (WGS) entry which is preliminary data.</text>
</comment>
<dbReference type="InterPro" id="IPR036390">
    <property type="entry name" value="WH_DNA-bd_sf"/>
</dbReference>
<protein>
    <submittedName>
        <fullName evidence="2">ArsR family transcriptional regulator</fullName>
    </submittedName>
</protein>
<dbReference type="SUPFAM" id="SSF46785">
    <property type="entry name" value="Winged helix' DNA-binding domain"/>
    <property type="match status" value="1"/>
</dbReference>
<dbReference type="AlphaFoldDB" id="A0A7J3UY73"/>
<dbReference type="InterPro" id="IPR036388">
    <property type="entry name" value="WH-like_DNA-bd_sf"/>
</dbReference>
<evidence type="ECO:0000313" key="2">
    <source>
        <dbReference type="EMBL" id="HHI48742.1"/>
    </source>
</evidence>
<dbReference type="InterPro" id="IPR001845">
    <property type="entry name" value="HTH_ArsR_DNA-bd_dom"/>
</dbReference>
<dbReference type="PANTHER" id="PTHR38600">
    <property type="entry name" value="TRANSCRIPTIONAL REGULATORY PROTEIN"/>
    <property type="match status" value="1"/>
</dbReference>
<gene>
    <name evidence="2" type="ORF">ENL91_01060</name>
</gene>
<dbReference type="GO" id="GO:0003700">
    <property type="term" value="F:DNA-binding transcription factor activity"/>
    <property type="evidence" value="ECO:0007669"/>
    <property type="project" value="InterPro"/>
</dbReference>
<dbReference type="Gene3D" id="1.10.10.10">
    <property type="entry name" value="Winged helix-like DNA-binding domain superfamily/Winged helix DNA-binding domain"/>
    <property type="match status" value="1"/>
</dbReference>
<evidence type="ECO:0000259" key="1">
    <source>
        <dbReference type="Pfam" id="PF01022"/>
    </source>
</evidence>
<sequence>MQQNAPLKRLLYWLIAGTRGGESRGRIIESLKEMPKNANMLSDTLGMEYKNVRHHLDVLLKNGLLSTAGEGYGVTYFLSLELESNYGVFEEIWERIGKNSKKRGGRKRK</sequence>